<comment type="similarity">
    <text evidence="2 14">Belongs to the peptidase T1B family. HslV subfamily.</text>
</comment>
<dbReference type="GO" id="GO:0004298">
    <property type="term" value="F:threonine-type endopeptidase activity"/>
    <property type="evidence" value="ECO:0007669"/>
    <property type="project" value="UniProtKB-KW"/>
</dbReference>
<keyword evidence="5 14" id="KW-0645">Protease</keyword>
<dbReference type="InterPro" id="IPR023333">
    <property type="entry name" value="Proteasome_suB-type"/>
</dbReference>
<comment type="activity regulation">
    <text evidence="14">Allosterically activated by HslU binding.</text>
</comment>
<dbReference type="AlphaFoldDB" id="A0A2Z4FNK0"/>
<evidence type="ECO:0000256" key="8">
    <source>
        <dbReference type="ARBA" id="ARBA00022801"/>
    </source>
</evidence>
<dbReference type="EC" id="3.4.25.2" evidence="12 14"/>
<evidence type="ECO:0000256" key="6">
    <source>
        <dbReference type="ARBA" id="ARBA00022698"/>
    </source>
</evidence>
<comment type="subcellular location">
    <subcellularLocation>
        <location evidence="1 14">Cytoplasm</location>
    </subcellularLocation>
</comment>
<dbReference type="CDD" id="cd01913">
    <property type="entry name" value="protease_HslV"/>
    <property type="match status" value="1"/>
</dbReference>
<keyword evidence="8 14" id="KW-0378">Hydrolase</keyword>
<dbReference type="EMBL" id="CP030032">
    <property type="protein sequence ID" value="AWV90306.1"/>
    <property type="molecule type" value="Genomic_DNA"/>
</dbReference>
<evidence type="ECO:0000256" key="7">
    <source>
        <dbReference type="ARBA" id="ARBA00022723"/>
    </source>
</evidence>
<proteinExistence type="inferred from homology"/>
<evidence type="ECO:0000256" key="1">
    <source>
        <dbReference type="ARBA" id="ARBA00004496"/>
    </source>
</evidence>
<keyword evidence="7 14" id="KW-0479">Metal-binding</keyword>
<evidence type="ECO:0000256" key="13">
    <source>
        <dbReference type="ARBA" id="ARBA00074399"/>
    </source>
</evidence>
<keyword evidence="4 14" id="KW-0021">Allosteric enzyme</keyword>
<name>A0A2Z4FNK0_9DELT</name>
<comment type="function">
    <text evidence="14">Protease subunit of a proteasome-like degradation complex believed to be a general protein degrading machinery.</text>
</comment>
<evidence type="ECO:0000313" key="16">
    <source>
        <dbReference type="Proteomes" id="UP000249799"/>
    </source>
</evidence>
<feature type="active site" evidence="14">
    <location>
        <position position="5"/>
    </location>
</feature>
<evidence type="ECO:0000256" key="2">
    <source>
        <dbReference type="ARBA" id="ARBA00006053"/>
    </source>
</evidence>
<evidence type="ECO:0000256" key="5">
    <source>
        <dbReference type="ARBA" id="ARBA00022670"/>
    </source>
</evidence>
<dbReference type="FunFam" id="3.60.20.10:FF:000002">
    <property type="entry name" value="ATP-dependent protease subunit HslV"/>
    <property type="match status" value="1"/>
</dbReference>
<dbReference type="InterPro" id="IPR022281">
    <property type="entry name" value="ATP-dep_Prtase_HsIV_su"/>
</dbReference>
<reference evidence="15 16" key="1">
    <citation type="submission" date="2018-06" db="EMBL/GenBank/DDBJ databases">
        <title>Lujinxingia sediminis gen. nov. sp. nov., a new facultative anaerobic member of the class Deltaproteobacteria, and proposal of Lujinxingaceae fam. nov.</title>
        <authorList>
            <person name="Guo L.-Y."/>
            <person name="Li C.-M."/>
            <person name="Wang S."/>
            <person name="Du Z.-J."/>
        </authorList>
    </citation>
    <scope>NUCLEOTIDE SEQUENCE [LARGE SCALE GENOMIC DNA]</scope>
    <source>
        <strain evidence="15 16">FA350</strain>
    </source>
</reference>
<dbReference type="Gene3D" id="3.60.20.10">
    <property type="entry name" value="Glutamine Phosphoribosylpyrophosphate, subunit 1, domain 1"/>
    <property type="match status" value="1"/>
</dbReference>
<dbReference type="PIRSF" id="PIRSF039093">
    <property type="entry name" value="HslV"/>
    <property type="match status" value="1"/>
</dbReference>
<dbReference type="KEGG" id="bsed:DN745_13590"/>
<dbReference type="Proteomes" id="UP000249799">
    <property type="component" value="Chromosome"/>
</dbReference>
<evidence type="ECO:0000256" key="4">
    <source>
        <dbReference type="ARBA" id="ARBA00022533"/>
    </source>
</evidence>
<dbReference type="GO" id="GO:0009376">
    <property type="term" value="C:HslUV protease complex"/>
    <property type="evidence" value="ECO:0007669"/>
    <property type="project" value="UniProtKB-UniRule"/>
</dbReference>
<accession>A0A2Z4FNK0</accession>
<dbReference type="PANTHER" id="PTHR32194:SF0">
    <property type="entry name" value="ATP-DEPENDENT PROTEASE SUBUNIT HSLV"/>
    <property type="match status" value="1"/>
</dbReference>
<evidence type="ECO:0000256" key="10">
    <source>
        <dbReference type="ARBA" id="ARBA00052385"/>
    </source>
</evidence>
<evidence type="ECO:0000256" key="14">
    <source>
        <dbReference type="HAMAP-Rule" id="MF_00248"/>
    </source>
</evidence>
<keyword evidence="9 14" id="KW-0915">Sodium</keyword>
<dbReference type="InterPro" id="IPR001353">
    <property type="entry name" value="Proteasome_sua/b"/>
</dbReference>
<dbReference type="NCBIfam" id="NF003964">
    <property type="entry name" value="PRK05456.1"/>
    <property type="match status" value="1"/>
</dbReference>
<feature type="binding site" evidence="14">
    <location>
        <position position="161"/>
    </location>
    <ligand>
        <name>Na(+)</name>
        <dbReference type="ChEBI" id="CHEBI:29101"/>
    </ligand>
</feature>
<sequence length="181" mass="19326">MFDATTIICVRRGSSVVLAGDGQVTMGEKIIMKGSACKLRRLHSGNVLCGFAGSTADAMTLYEKLDAKLQSYNGNLTRAAVELAKDWRTDKMLRQLEALLIAADRETTLMISGAGDVIEPEEGVIAIGSGGTYALSAARALVRHTEMSAREIAEAAMQVAAEICVFTNTHLSVEELNSDKS</sequence>
<comment type="catalytic activity">
    <reaction evidence="10 14">
        <text>ATP-dependent cleavage of peptide bonds with broad specificity.</text>
        <dbReference type="EC" id="3.4.25.2"/>
    </reaction>
</comment>
<dbReference type="GO" id="GO:0051603">
    <property type="term" value="P:proteolysis involved in protein catabolic process"/>
    <property type="evidence" value="ECO:0007669"/>
    <property type="project" value="InterPro"/>
</dbReference>
<evidence type="ECO:0000256" key="12">
    <source>
        <dbReference type="ARBA" id="ARBA00066335"/>
    </source>
</evidence>
<feature type="binding site" evidence="14">
    <location>
        <position position="164"/>
    </location>
    <ligand>
        <name>Na(+)</name>
        <dbReference type="ChEBI" id="CHEBI:29101"/>
    </ligand>
</feature>
<dbReference type="InterPro" id="IPR029055">
    <property type="entry name" value="Ntn_hydrolases_N"/>
</dbReference>
<gene>
    <name evidence="14" type="primary">hslV</name>
    <name evidence="15" type="ORF">DN745_13590</name>
</gene>
<dbReference type="OrthoDB" id="9804884at2"/>
<dbReference type="NCBIfam" id="TIGR03692">
    <property type="entry name" value="ATP_dep_HslV"/>
    <property type="match status" value="1"/>
</dbReference>
<evidence type="ECO:0000256" key="3">
    <source>
        <dbReference type="ARBA" id="ARBA00022490"/>
    </source>
</evidence>
<evidence type="ECO:0000256" key="9">
    <source>
        <dbReference type="ARBA" id="ARBA00023053"/>
    </source>
</evidence>
<keyword evidence="16" id="KW-1185">Reference proteome</keyword>
<dbReference type="GO" id="GO:0005839">
    <property type="term" value="C:proteasome core complex"/>
    <property type="evidence" value="ECO:0007669"/>
    <property type="project" value="InterPro"/>
</dbReference>
<protein>
    <recommendedName>
        <fullName evidence="13 14">ATP-dependent protease subunit HslV</fullName>
        <ecNumber evidence="12 14">3.4.25.2</ecNumber>
    </recommendedName>
</protein>
<dbReference type="RefSeq" id="WP_111335666.1">
    <property type="nucleotide sequence ID" value="NZ_CP030032.1"/>
</dbReference>
<dbReference type="Pfam" id="PF00227">
    <property type="entry name" value="Proteasome"/>
    <property type="match status" value="1"/>
</dbReference>
<dbReference type="PROSITE" id="PS51476">
    <property type="entry name" value="PROTEASOME_BETA_2"/>
    <property type="match status" value="1"/>
</dbReference>
<dbReference type="HAMAP" id="MF_00248">
    <property type="entry name" value="HslV"/>
    <property type="match status" value="1"/>
</dbReference>
<evidence type="ECO:0000256" key="11">
    <source>
        <dbReference type="ARBA" id="ARBA00064434"/>
    </source>
</evidence>
<dbReference type="SUPFAM" id="SSF56235">
    <property type="entry name" value="N-terminal nucleophile aminohydrolases (Ntn hydrolases)"/>
    <property type="match status" value="1"/>
</dbReference>
<dbReference type="GO" id="GO:0046872">
    <property type="term" value="F:metal ion binding"/>
    <property type="evidence" value="ECO:0007669"/>
    <property type="project" value="UniProtKB-KW"/>
</dbReference>
<comment type="subunit">
    <text evidence="11 14">A double ring-shaped homohexamer of HslV is capped on each side by a ring-shaped HslU homohexamer. The assembly of the HslU/HslV complex is dependent on binding of ATP.</text>
</comment>
<keyword evidence="3 14" id="KW-0963">Cytoplasm</keyword>
<organism evidence="15 16">
    <name type="scientific">Bradymonas sediminis</name>
    <dbReference type="NCBI Taxonomy" id="1548548"/>
    <lineage>
        <taxon>Bacteria</taxon>
        <taxon>Deltaproteobacteria</taxon>
        <taxon>Bradymonadales</taxon>
        <taxon>Bradymonadaceae</taxon>
        <taxon>Bradymonas</taxon>
    </lineage>
</organism>
<evidence type="ECO:0000313" key="15">
    <source>
        <dbReference type="EMBL" id="AWV90306.1"/>
    </source>
</evidence>
<dbReference type="PANTHER" id="PTHR32194">
    <property type="entry name" value="METALLOPROTEASE TLDD"/>
    <property type="match status" value="1"/>
</dbReference>
<keyword evidence="6 14" id="KW-0888">Threonine protease</keyword>
<feature type="binding site" evidence="14">
    <location>
        <position position="167"/>
    </location>
    <ligand>
        <name>Na(+)</name>
        <dbReference type="ChEBI" id="CHEBI:29101"/>
    </ligand>
</feature>